<dbReference type="Pfam" id="PF00892">
    <property type="entry name" value="EamA"/>
    <property type="match status" value="2"/>
</dbReference>
<feature type="transmembrane region" description="Helical" evidence="7">
    <location>
        <begin position="166"/>
        <end position="185"/>
    </location>
</feature>
<keyword evidence="10" id="KW-1185">Reference proteome</keyword>
<feature type="transmembrane region" description="Helical" evidence="7">
    <location>
        <begin position="258"/>
        <end position="279"/>
    </location>
</feature>
<accession>A0A5M6IAI3</accession>
<comment type="similarity">
    <text evidence="2">Belongs to the EamA transporter family.</text>
</comment>
<keyword evidence="3 7" id="KW-0812">Transmembrane</keyword>
<dbReference type="AlphaFoldDB" id="A0A5M6IAI3"/>
<feature type="transmembrane region" description="Helical" evidence="7">
    <location>
        <begin position="225"/>
        <end position="246"/>
    </location>
</feature>
<dbReference type="InterPro" id="IPR000620">
    <property type="entry name" value="EamA_dom"/>
</dbReference>
<evidence type="ECO:0000313" key="10">
    <source>
        <dbReference type="Proteomes" id="UP000324065"/>
    </source>
</evidence>
<feature type="transmembrane region" description="Helical" evidence="7">
    <location>
        <begin position="109"/>
        <end position="129"/>
    </location>
</feature>
<name>A0A5M6IAI3_9PROT</name>
<feature type="transmembrane region" description="Helical" evidence="7">
    <location>
        <begin position="191"/>
        <end position="213"/>
    </location>
</feature>
<comment type="caution">
    <text evidence="9">The sequence shown here is derived from an EMBL/GenBank/DDBJ whole genome shotgun (WGS) entry which is preliminary data.</text>
</comment>
<organism evidence="9 10">
    <name type="scientific">Roseospira marina</name>
    <dbReference type="NCBI Taxonomy" id="140057"/>
    <lineage>
        <taxon>Bacteria</taxon>
        <taxon>Pseudomonadati</taxon>
        <taxon>Pseudomonadota</taxon>
        <taxon>Alphaproteobacteria</taxon>
        <taxon>Rhodospirillales</taxon>
        <taxon>Rhodospirillaceae</taxon>
        <taxon>Roseospira</taxon>
    </lineage>
</organism>
<protein>
    <submittedName>
        <fullName evidence="9">DMT family transporter</fullName>
    </submittedName>
</protein>
<evidence type="ECO:0000256" key="6">
    <source>
        <dbReference type="SAM" id="MobiDB-lite"/>
    </source>
</evidence>
<dbReference type="EMBL" id="VWPJ01000015">
    <property type="protein sequence ID" value="KAA5604729.1"/>
    <property type="molecule type" value="Genomic_DNA"/>
</dbReference>
<evidence type="ECO:0000259" key="8">
    <source>
        <dbReference type="Pfam" id="PF00892"/>
    </source>
</evidence>
<sequence length="336" mass="33904">MGHRSPTHTDAHGTSDADTASAPAPSPSTPDPTPDTTPGATPTPALTGLLLVALAALLWSTAGIASRVLFDLSDIDPLTVGAWRLVLAAPLVGLLALRRPGAPLDRRDLGALLVLGLTQAGYQGLYFGAVARVGVALATLLALCAAPVLVALLARLVLGERLGPRTLAAVVLAVAGAVLLVGFPGPLEADGATVVLGLAMAGGSALSYAVFTLASRRLAPRHHPFRLVALGFGAGAVVLAAVTVAVNGGLALPTSAPAWGLVLYMGVVPTALAYVVFLWGMRRASATGSAVVVLLEPLSATLLAWMLFGERLGPLGAAGGALLLSAVLVLALRRRR</sequence>
<feature type="transmembrane region" description="Helical" evidence="7">
    <location>
        <begin position="286"/>
        <end position="308"/>
    </location>
</feature>
<feature type="region of interest" description="Disordered" evidence="6">
    <location>
        <begin position="1"/>
        <end position="42"/>
    </location>
</feature>
<feature type="compositionally biased region" description="Pro residues" evidence="6">
    <location>
        <begin position="24"/>
        <end position="35"/>
    </location>
</feature>
<comment type="subcellular location">
    <subcellularLocation>
        <location evidence="1">Membrane</location>
        <topology evidence="1">Multi-pass membrane protein</topology>
    </subcellularLocation>
</comment>
<gene>
    <name evidence="9" type="ORF">F1188_14850</name>
</gene>
<dbReference type="Proteomes" id="UP000324065">
    <property type="component" value="Unassembled WGS sequence"/>
</dbReference>
<evidence type="ECO:0000256" key="4">
    <source>
        <dbReference type="ARBA" id="ARBA00022989"/>
    </source>
</evidence>
<evidence type="ECO:0000256" key="1">
    <source>
        <dbReference type="ARBA" id="ARBA00004141"/>
    </source>
</evidence>
<dbReference type="InterPro" id="IPR050638">
    <property type="entry name" value="AA-Vitamin_Transporters"/>
</dbReference>
<feature type="transmembrane region" description="Helical" evidence="7">
    <location>
        <begin position="49"/>
        <end position="69"/>
    </location>
</feature>
<feature type="transmembrane region" description="Helical" evidence="7">
    <location>
        <begin position="135"/>
        <end position="154"/>
    </location>
</feature>
<feature type="transmembrane region" description="Helical" evidence="7">
    <location>
        <begin position="81"/>
        <end position="97"/>
    </location>
</feature>
<dbReference type="PANTHER" id="PTHR32322">
    <property type="entry name" value="INNER MEMBRANE TRANSPORTER"/>
    <property type="match status" value="1"/>
</dbReference>
<dbReference type="GO" id="GO:0016020">
    <property type="term" value="C:membrane"/>
    <property type="evidence" value="ECO:0007669"/>
    <property type="project" value="UniProtKB-SubCell"/>
</dbReference>
<dbReference type="OrthoDB" id="150760at2"/>
<reference evidence="9 10" key="1">
    <citation type="submission" date="2019-09" db="EMBL/GenBank/DDBJ databases">
        <title>Genome sequence of Roseospira marina, one of the more divergent members of the non-sulfur purple photosynthetic bacterial family, the Rhodospirillaceae.</title>
        <authorList>
            <person name="Meyer T."/>
            <person name="Kyndt J."/>
        </authorList>
    </citation>
    <scope>NUCLEOTIDE SEQUENCE [LARGE SCALE GENOMIC DNA]</scope>
    <source>
        <strain evidence="9 10">DSM 15113</strain>
    </source>
</reference>
<keyword evidence="4 7" id="KW-1133">Transmembrane helix</keyword>
<feature type="domain" description="EamA" evidence="8">
    <location>
        <begin position="47"/>
        <end position="181"/>
    </location>
</feature>
<dbReference type="SUPFAM" id="SSF103481">
    <property type="entry name" value="Multidrug resistance efflux transporter EmrE"/>
    <property type="match status" value="2"/>
</dbReference>
<evidence type="ECO:0000256" key="2">
    <source>
        <dbReference type="ARBA" id="ARBA00007362"/>
    </source>
</evidence>
<evidence type="ECO:0000313" key="9">
    <source>
        <dbReference type="EMBL" id="KAA5604729.1"/>
    </source>
</evidence>
<dbReference type="PANTHER" id="PTHR32322:SF2">
    <property type="entry name" value="EAMA DOMAIN-CONTAINING PROTEIN"/>
    <property type="match status" value="1"/>
</dbReference>
<evidence type="ECO:0000256" key="5">
    <source>
        <dbReference type="ARBA" id="ARBA00023136"/>
    </source>
</evidence>
<evidence type="ECO:0000256" key="7">
    <source>
        <dbReference type="SAM" id="Phobius"/>
    </source>
</evidence>
<keyword evidence="5 7" id="KW-0472">Membrane</keyword>
<dbReference type="InterPro" id="IPR037185">
    <property type="entry name" value="EmrE-like"/>
</dbReference>
<proteinExistence type="inferred from homology"/>
<feature type="transmembrane region" description="Helical" evidence="7">
    <location>
        <begin position="314"/>
        <end position="332"/>
    </location>
</feature>
<evidence type="ECO:0000256" key="3">
    <source>
        <dbReference type="ARBA" id="ARBA00022692"/>
    </source>
</evidence>
<feature type="domain" description="EamA" evidence="8">
    <location>
        <begin position="196"/>
        <end position="330"/>
    </location>
</feature>